<sequence>MTGWFLSLPSSRDKVRKALLLRGKSVPCGKLKQEKDIFMKSAIVFFVLIILLGGCSSSGDLQEQAPDSRSECPRSGKDLDSLRSEDQVIACFGKPEHETQKPDGRHTGLYRVTDGVTVVFLYDPDGNVIRYNAYRNKTR</sequence>
<protein>
    <submittedName>
        <fullName evidence="2">Uncharacterized protein</fullName>
    </submittedName>
</protein>
<name>A0A833M1T8_9LEPT</name>
<organism evidence="2 3">
    <name type="scientific">Leptonema illini</name>
    <dbReference type="NCBI Taxonomy" id="183"/>
    <lineage>
        <taxon>Bacteria</taxon>
        <taxon>Pseudomonadati</taxon>
        <taxon>Spirochaetota</taxon>
        <taxon>Spirochaetia</taxon>
        <taxon>Leptospirales</taxon>
        <taxon>Leptospiraceae</taxon>
        <taxon>Leptonema</taxon>
    </lineage>
</organism>
<feature type="compositionally biased region" description="Basic and acidic residues" evidence="1">
    <location>
        <begin position="66"/>
        <end position="81"/>
    </location>
</feature>
<comment type="caution">
    <text evidence="2">The sequence shown here is derived from an EMBL/GenBank/DDBJ whole genome shotgun (WGS) entry which is preliminary data.</text>
</comment>
<dbReference type="AlphaFoldDB" id="A0A833M1T8"/>
<dbReference type="EMBL" id="WBUI01000008">
    <property type="protein sequence ID" value="KAB2932684.1"/>
    <property type="molecule type" value="Genomic_DNA"/>
</dbReference>
<evidence type="ECO:0000256" key="1">
    <source>
        <dbReference type="SAM" id="MobiDB-lite"/>
    </source>
</evidence>
<evidence type="ECO:0000313" key="2">
    <source>
        <dbReference type="EMBL" id="KAB2932684.1"/>
    </source>
</evidence>
<gene>
    <name evidence="2" type="ORF">F9K24_09905</name>
</gene>
<reference evidence="2 3" key="1">
    <citation type="submission" date="2019-10" db="EMBL/GenBank/DDBJ databases">
        <title>Extracellular Electron Transfer in a Candidatus Methanoperedens spp. Enrichment Culture.</title>
        <authorList>
            <person name="Berger S."/>
            <person name="Rangel Shaw D."/>
            <person name="Berben T."/>
            <person name="In 'T Zandt M."/>
            <person name="Frank J."/>
            <person name="Reimann J."/>
            <person name="Jetten M.S.M."/>
            <person name="Welte C.U."/>
        </authorList>
    </citation>
    <scope>NUCLEOTIDE SEQUENCE [LARGE SCALE GENOMIC DNA]</scope>
    <source>
        <strain evidence="2">SB12</strain>
    </source>
</reference>
<feature type="region of interest" description="Disordered" evidence="1">
    <location>
        <begin position="59"/>
        <end position="81"/>
    </location>
</feature>
<accession>A0A833M1T8</accession>
<evidence type="ECO:0000313" key="3">
    <source>
        <dbReference type="Proteomes" id="UP000460298"/>
    </source>
</evidence>
<dbReference type="Proteomes" id="UP000460298">
    <property type="component" value="Unassembled WGS sequence"/>
</dbReference>
<proteinExistence type="predicted"/>